<protein>
    <submittedName>
        <fullName evidence="18">Dynein heavy chain 8, axonemal</fullName>
    </submittedName>
</protein>
<proteinExistence type="inferred from homology"/>
<evidence type="ECO:0000256" key="4">
    <source>
        <dbReference type="ARBA" id="ARBA00022701"/>
    </source>
</evidence>
<dbReference type="Pfam" id="PF25007">
    <property type="entry name" value="DYH2-5-8_CC"/>
    <property type="match status" value="1"/>
</dbReference>
<dbReference type="Gene3D" id="3.20.180.20">
    <property type="entry name" value="Dynein heavy chain, N-terminal domain 2"/>
    <property type="match status" value="1"/>
</dbReference>
<comment type="caution">
    <text evidence="18">The sequence shown here is derived from an EMBL/GenBank/DDBJ whole genome shotgun (WGS) entry which is preliminary data.</text>
</comment>
<evidence type="ECO:0000256" key="1">
    <source>
        <dbReference type="ARBA" id="ARBA00004430"/>
    </source>
</evidence>
<evidence type="ECO:0000256" key="13">
    <source>
        <dbReference type="ARBA" id="ARBA00023273"/>
    </source>
</evidence>
<comment type="subcellular location">
    <subcellularLocation>
        <location evidence="1">Cytoplasm</location>
        <location evidence="1">Cytoskeleton</location>
        <location evidence="1">Cilium axoneme</location>
    </subcellularLocation>
</comment>
<feature type="domain" description="Dynein heavy chain tail" evidence="14">
    <location>
        <begin position="557"/>
        <end position="739"/>
    </location>
</feature>
<evidence type="ECO:0000256" key="2">
    <source>
        <dbReference type="ARBA" id="ARBA00008887"/>
    </source>
</evidence>
<dbReference type="InterPro" id="IPR013594">
    <property type="entry name" value="Dynein_heavy_tail"/>
</dbReference>
<feature type="domain" description="Dynein heavy chain linker" evidence="15">
    <location>
        <begin position="1284"/>
        <end position="1689"/>
    </location>
</feature>
<keyword evidence="3" id="KW-0963">Cytoplasm</keyword>
<dbReference type="GO" id="GO:0045505">
    <property type="term" value="F:dynein intermediate chain binding"/>
    <property type="evidence" value="ECO:0007669"/>
    <property type="project" value="InterPro"/>
</dbReference>
<evidence type="ECO:0000259" key="15">
    <source>
        <dbReference type="Pfam" id="PF08393"/>
    </source>
</evidence>
<keyword evidence="19" id="KW-1185">Reference proteome</keyword>
<dbReference type="Gene3D" id="1.20.140.100">
    <property type="entry name" value="Dynein heavy chain, N-terminal domain 2"/>
    <property type="match status" value="1"/>
</dbReference>
<evidence type="ECO:0000259" key="16">
    <source>
        <dbReference type="Pfam" id="PF12774"/>
    </source>
</evidence>
<dbReference type="SUPFAM" id="SSF52540">
    <property type="entry name" value="P-loop containing nucleoside triphosphate hydrolases"/>
    <property type="match status" value="1"/>
</dbReference>
<evidence type="ECO:0000256" key="8">
    <source>
        <dbReference type="ARBA" id="ARBA00023017"/>
    </source>
</evidence>
<evidence type="ECO:0000313" key="18">
    <source>
        <dbReference type="EMBL" id="GFS64661.1"/>
    </source>
</evidence>
<dbReference type="InterPro" id="IPR026983">
    <property type="entry name" value="DHC"/>
</dbReference>
<dbReference type="GO" id="GO:0005858">
    <property type="term" value="C:axonemal dynein complex"/>
    <property type="evidence" value="ECO:0007669"/>
    <property type="project" value="TreeGrafter"/>
</dbReference>
<dbReference type="GO" id="GO:0051959">
    <property type="term" value="F:dynein light intermediate chain binding"/>
    <property type="evidence" value="ECO:0007669"/>
    <property type="project" value="InterPro"/>
</dbReference>
<keyword evidence="6" id="KW-0547">Nucleotide-binding</keyword>
<keyword evidence="8" id="KW-0243">Dynein</keyword>
<dbReference type="FunFam" id="3.20.180.20:FF:000001">
    <property type="entry name" value="Dynein axonemal heavy chain 5"/>
    <property type="match status" value="1"/>
</dbReference>
<dbReference type="FunFam" id="1.20.140.100:FF:000003">
    <property type="entry name" value="Dynein, axonemal, heavy chain 5"/>
    <property type="match status" value="1"/>
</dbReference>
<evidence type="ECO:0000256" key="7">
    <source>
        <dbReference type="ARBA" id="ARBA00022840"/>
    </source>
</evidence>
<dbReference type="PANTHER" id="PTHR46532:SF4">
    <property type="entry name" value="AAA+ ATPASE DOMAIN-CONTAINING PROTEIN"/>
    <property type="match status" value="1"/>
</dbReference>
<evidence type="ECO:0000259" key="14">
    <source>
        <dbReference type="Pfam" id="PF08385"/>
    </source>
</evidence>
<dbReference type="Proteomes" id="UP000887013">
    <property type="component" value="Unassembled WGS sequence"/>
</dbReference>
<dbReference type="InterPro" id="IPR035699">
    <property type="entry name" value="AAA_6"/>
</dbReference>
<evidence type="ECO:0000256" key="12">
    <source>
        <dbReference type="ARBA" id="ARBA00023212"/>
    </source>
</evidence>
<dbReference type="InterPro" id="IPR042228">
    <property type="entry name" value="Dynein_linker_3"/>
</dbReference>
<feature type="domain" description="Dynein axonemal heavy chain 2/5/8 coiled-coil" evidence="17">
    <location>
        <begin position="1106"/>
        <end position="1202"/>
    </location>
</feature>
<dbReference type="Gene3D" id="1.10.287.2620">
    <property type="match status" value="1"/>
</dbReference>
<dbReference type="EMBL" id="BMAW01048204">
    <property type="protein sequence ID" value="GFS64661.1"/>
    <property type="molecule type" value="Genomic_DNA"/>
</dbReference>
<keyword evidence="9" id="KW-0175">Coiled coil</keyword>
<feature type="domain" description="Dynein heavy chain tail" evidence="14">
    <location>
        <begin position="249"/>
        <end position="545"/>
    </location>
</feature>
<name>A0A8X6JWY2_NEPPI</name>
<evidence type="ECO:0000256" key="9">
    <source>
        <dbReference type="ARBA" id="ARBA00023054"/>
    </source>
</evidence>
<dbReference type="OrthoDB" id="6417214at2759"/>
<dbReference type="FunFam" id="3.40.50.300:FF:000063">
    <property type="entry name" value="dynein heavy chain 6, axonemal"/>
    <property type="match status" value="1"/>
</dbReference>
<evidence type="ECO:0000256" key="5">
    <source>
        <dbReference type="ARBA" id="ARBA00022737"/>
    </source>
</evidence>
<keyword evidence="12" id="KW-0206">Cytoskeleton</keyword>
<keyword evidence="7" id="KW-0067">ATP-binding</keyword>
<evidence type="ECO:0000256" key="10">
    <source>
        <dbReference type="ARBA" id="ARBA00023069"/>
    </source>
</evidence>
<accession>A0A8X6JWY2</accession>
<dbReference type="Gene3D" id="3.40.50.300">
    <property type="entry name" value="P-loop containing nucleotide triphosphate hydrolases"/>
    <property type="match status" value="1"/>
</dbReference>
<dbReference type="GO" id="GO:0005874">
    <property type="term" value="C:microtubule"/>
    <property type="evidence" value="ECO:0007669"/>
    <property type="project" value="UniProtKB-KW"/>
</dbReference>
<evidence type="ECO:0000256" key="11">
    <source>
        <dbReference type="ARBA" id="ARBA00023175"/>
    </source>
</evidence>
<keyword evidence="11" id="KW-0505">Motor protein</keyword>
<organism evidence="18 19">
    <name type="scientific">Nephila pilipes</name>
    <name type="common">Giant wood spider</name>
    <name type="synonym">Nephila maculata</name>
    <dbReference type="NCBI Taxonomy" id="299642"/>
    <lineage>
        <taxon>Eukaryota</taxon>
        <taxon>Metazoa</taxon>
        <taxon>Ecdysozoa</taxon>
        <taxon>Arthropoda</taxon>
        <taxon>Chelicerata</taxon>
        <taxon>Arachnida</taxon>
        <taxon>Araneae</taxon>
        <taxon>Araneomorphae</taxon>
        <taxon>Entelegynae</taxon>
        <taxon>Araneoidea</taxon>
        <taxon>Nephilidae</taxon>
        <taxon>Nephila</taxon>
    </lineage>
</organism>
<keyword evidence="10" id="KW-0969">Cilium</keyword>
<sequence length="1976" mass="228132">MEGKLKKVSRRNTSINVAAMLGLPGRKSGIVCDPKLKAFRLLDHKIVSDEHRKIFNIVSYQFNLTEDDVENSALCSPNGPELLKHFEDCNDSILLFFYQKEKSYLVESSVGLKVPLSLILTDGKTQKLDGSCLYFIKNEKTPSFICGRLQVKCSSEGSMVDVVNYPLKSLYIPYFSIGSDWTKNKLNANRNRAGCLEAFKHFIQYIETTEENYKYLVKFQDSNKIDISGVKTYADCEKLVIFDEKVFLVEQMKAEWIRIIQEVIAESGQIRMEADDVGPLHELRYWRYILCRLSSVVDFVQSDKFQTVIKILIAAQSRILKLWMEEDRKLTDKVNEARDNVKYLQQLEKICEKFYENNMEVIRKSIPLLITEVQMIHAISRFYHTPEHITSFFTKVTNQIVAVCKNYITDSGKVGLWTLPRQTAVKRMKNCIELFKQYKRDLGEVRKGVSSEIGKRNFEFFQVPVLGTFHSFCKRLSAICEMFATIDELSILNKCHAEGIEVYSSKLNSIVNSIKGKTYDLLDHRKLDFDTDYKEFKSQIAELKMYNTKGVVDSKPMKPPFAEKVAWARVLFKRIETPMELLKPHLYMIHPHDQARVVKTYNILAEILLEYMILHHNAFCRKIKTITKELQKSILISKSSETDVEDWEVNFTDTLYLMLKDSHSMIELQLNIPDEGKFLLANYEKLLWSKELLNKFKIAINKVPSVFKPLIAPVIKRVEYALRPGATYLQWLSTKIDDYMINVKKTIENLEFVIWKASDTDSMRLGTLLNDIQEISLFKLPSRPCDPEDFFSYVENICKTGEEALYFKCLCFDKIVDELILFLLQEGKLAYYERINVDLYGGSSYFQKSQKESDIGSGDELNFEAEKEKLIDHYETLLAKALGKSARKSLDTLADVFRYSGNIKPILKLKENSKRNGTQALFLTYLVIQDNTVSLDPSMIILQNSLNEGVSAILKTVNNVAVRREKEVEATRSQRPLDPGEVKIKFHQRVFDLSDTPRFVSFLDTAAKSIQPEISKVYKIFLEFKDVWALDKEKQIQEFMENNPFHDVYELKCKLEHYKDLEESIIALPYSYTIAGIELQTNKITETLLKEVRRWFTSYGSSINRKYINKMTEISDFMDDKQKIINLPVKELDGVQRAMNCFETVQENYIDIDMELEPIKDAYALLLKFNFPVDFDEVEKAKSLPNALQALLLKTREVANELTEKQYTYLALLKELVETFKVDVVEFNEDYQKRGPMTEGITPEEASECFNQFADRLEKLYCRYESYRDGEELFALPISEYPVLTQTKKDMVLLQKLFILFNQVMKKINGYYEYSWKDVDVQVMIDELTDFQTKCLRLPKGCKEWNYFHILKQRIEDFKDTCPLLTRLRNDAMTMNHWHRIEKVCGHKFDDDQSKWTLGTVMEAPLLVFKDDVEDICIAAEKEREIEAKLQQIFTDWALENLYFSAFKNRGELLLKGTEAGETVVKLEDGLMTLGSLLSNRYSAAMKDIILKWLNYLTTATEVIEIWLIVQNLWVYLEAVFVGGDIAKQLPKEAERFAAIDSTWVKLMERAREKINVIKCCSEDDTMSKALPHLLEELEACQKSLVGYLESKRRIFPRFFFISDPALLEILGQASDSHTIQAHLLGVFENVFKVAFDPDDYNKITAVISKEGDEIPLVRPVRAEGNVELWLGDLLVVQQSSLNTVIKAAYKSLNEEDFDLITFVDQYIAQVSLLGIQIIWTRDGEEALTYAKASKKIMSFTNKKFGEILRKLIAQTTLDLSKFDRVKYETLITIHVHQKDIFEDLVKMKIKTPSDFEWLKQARFYYFLDESMCLVKITDVDFIYQNEFLGCTDRLVITPLTDRCYITLAQALGMSMGGAPAGPAGTGKTETTKDMGKALGKYVVVFNCSDQMDFRGLGRIYKGLAQSGSWGCFDEFNRIELPVLSVAAQQISIVLSARKEKKDEFVFSDGDILGLNPEFGLFITMVPISFNLLKVV</sequence>
<dbReference type="GO" id="GO:0007018">
    <property type="term" value="P:microtubule-based movement"/>
    <property type="evidence" value="ECO:0007669"/>
    <property type="project" value="InterPro"/>
</dbReference>
<evidence type="ECO:0000256" key="3">
    <source>
        <dbReference type="ARBA" id="ARBA00022490"/>
    </source>
</evidence>
<dbReference type="InterPro" id="IPR042222">
    <property type="entry name" value="Dynein_2_N"/>
</dbReference>
<gene>
    <name evidence="18" type="primary">Dnah8</name>
    <name evidence="18" type="ORF">NPIL_697791</name>
</gene>
<comment type="similarity">
    <text evidence="2">Belongs to the dynein heavy chain family.</text>
</comment>
<dbReference type="FunFam" id="1.20.58.1120:FF:000004">
    <property type="entry name" value="Dynein axonemal heavy chain 5"/>
    <property type="match status" value="1"/>
</dbReference>
<keyword evidence="4" id="KW-0493">Microtubule</keyword>
<dbReference type="InterPro" id="IPR013602">
    <property type="entry name" value="Dynein_heavy_linker"/>
</dbReference>
<dbReference type="InterPro" id="IPR056759">
    <property type="entry name" value="DYH2-5-8_CC"/>
</dbReference>
<evidence type="ECO:0000259" key="17">
    <source>
        <dbReference type="Pfam" id="PF25007"/>
    </source>
</evidence>
<dbReference type="Pfam" id="PF12774">
    <property type="entry name" value="AAA_6"/>
    <property type="match status" value="1"/>
</dbReference>
<dbReference type="PANTHER" id="PTHR46532">
    <property type="entry name" value="MALE FERTILITY FACTOR KL5"/>
    <property type="match status" value="1"/>
</dbReference>
<keyword evidence="13" id="KW-0966">Cell projection</keyword>
<dbReference type="Pfam" id="PF08393">
    <property type="entry name" value="DHC_N2"/>
    <property type="match status" value="1"/>
</dbReference>
<dbReference type="GO" id="GO:0005524">
    <property type="term" value="F:ATP binding"/>
    <property type="evidence" value="ECO:0007669"/>
    <property type="project" value="UniProtKB-KW"/>
</dbReference>
<reference evidence="18" key="1">
    <citation type="submission" date="2020-08" db="EMBL/GenBank/DDBJ databases">
        <title>Multicomponent nature underlies the extraordinary mechanical properties of spider dragline silk.</title>
        <authorList>
            <person name="Kono N."/>
            <person name="Nakamura H."/>
            <person name="Mori M."/>
            <person name="Yoshida Y."/>
            <person name="Ohtoshi R."/>
            <person name="Malay A.D."/>
            <person name="Moran D.A.P."/>
            <person name="Tomita M."/>
            <person name="Numata K."/>
            <person name="Arakawa K."/>
        </authorList>
    </citation>
    <scope>NUCLEOTIDE SEQUENCE</scope>
</reference>
<evidence type="ECO:0000256" key="6">
    <source>
        <dbReference type="ARBA" id="ARBA00022741"/>
    </source>
</evidence>
<dbReference type="Gene3D" id="1.20.58.1120">
    <property type="match status" value="1"/>
</dbReference>
<dbReference type="InterPro" id="IPR027417">
    <property type="entry name" value="P-loop_NTPase"/>
</dbReference>
<feature type="domain" description="Dynein heavy chain hydrolytic ATP-binding dynein motor region" evidence="16">
    <location>
        <begin position="1824"/>
        <end position="1967"/>
    </location>
</feature>
<dbReference type="Pfam" id="PF08385">
    <property type="entry name" value="DHC_N1"/>
    <property type="match status" value="2"/>
</dbReference>
<keyword evidence="5" id="KW-0677">Repeat</keyword>
<evidence type="ECO:0000313" key="19">
    <source>
        <dbReference type="Proteomes" id="UP000887013"/>
    </source>
</evidence>